<evidence type="ECO:0000256" key="1">
    <source>
        <dbReference type="SAM" id="MobiDB-lite"/>
    </source>
</evidence>
<accession>A0A8S5P0U3</accession>
<organism evidence="2">
    <name type="scientific">Siphoviridae sp. ct0X023</name>
    <dbReference type="NCBI Taxonomy" id="2825295"/>
    <lineage>
        <taxon>Viruses</taxon>
        <taxon>Duplodnaviria</taxon>
        <taxon>Heunggongvirae</taxon>
        <taxon>Uroviricota</taxon>
        <taxon>Caudoviricetes</taxon>
    </lineage>
</organism>
<proteinExistence type="predicted"/>
<sequence>MNVNTNNMNTPTTESLTLQEQGQQLSVLGAFANSEQFQMAKQAAEMLASSSMVPTTYQNNPGSCFIALNTALRLRMDPLMIMQNLYVVQNRPSWSGQFAIALVNICPKFSATWFEYRNEEDFQKGVRMCAQLKTGQNVYGTWITPEMVKAEGWGKKWQTMPEQMYKYRAAAFFARTNCPEALLGLSVEGEAEDMAGKSQPDIKPPLFKSREMPKDDVVEAEKVADPPRQLGDAEVPGKGDVEVPPPHIRLMEALSCTEEQLNAAIAKASGNKVKSWHEMNAAQMEKLAANPDKLQPFIG</sequence>
<dbReference type="EMBL" id="BK015308">
    <property type="protein sequence ID" value="DAE00710.1"/>
    <property type="molecule type" value="Genomic_DNA"/>
</dbReference>
<feature type="region of interest" description="Disordered" evidence="1">
    <location>
        <begin position="221"/>
        <end position="243"/>
    </location>
</feature>
<reference evidence="2" key="1">
    <citation type="journal article" date="2021" name="Proc. Natl. Acad. Sci. U.S.A.">
        <title>A Catalog of Tens of Thousands of Viruses from Human Metagenomes Reveals Hidden Associations with Chronic Diseases.</title>
        <authorList>
            <person name="Tisza M.J."/>
            <person name="Buck C.B."/>
        </authorList>
    </citation>
    <scope>NUCLEOTIDE SEQUENCE</scope>
    <source>
        <strain evidence="2">Ct0X023</strain>
    </source>
</reference>
<protein>
    <submittedName>
        <fullName evidence="2">RecT protein</fullName>
    </submittedName>
</protein>
<name>A0A8S5P0U3_9CAUD</name>
<evidence type="ECO:0000313" key="2">
    <source>
        <dbReference type="EMBL" id="DAE00710.1"/>
    </source>
</evidence>